<dbReference type="AlphaFoldDB" id="A0A1G2CVS2"/>
<accession>A0A1G2CVS2</accession>
<sequence length="61" mass="6672">MASVKPLLPRNQLLKKSSGKTKKIDSTDIIDASDTVARANIFCTTVAPFQDRKILALSIIQ</sequence>
<evidence type="ECO:0000313" key="1">
    <source>
        <dbReference type="EMBL" id="OGZ04820.1"/>
    </source>
</evidence>
<dbReference type="Proteomes" id="UP000177122">
    <property type="component" value="Unassembled WGS sequence"/>
</dbReference>
<dbReference type="EMBL" id="MHLI01000019">
    <property type="protein sequence ID" value="OGZ04820.1"/>
    <property type="molecule type" value="Genomic_DNA"/>
</dbReference>
<protein>
    <submittedName>
        <fullName evidence="1">Uncharacterized protein</fullName>
    </submittedName>
</protein>
<comment type="caution">
    <text evidence="1">The sequence shown here is derived from an EMBL/GenBank/DDBJ whole genome shotgun (WGS) entry which is preliminary data.</text>
</comment>
<reference evidence="1 2" key="1">
    <citation type="journal article" date="2016" name="Nat. Commun.">
        <title>Thousands of microbial genomes shed light on interconnected biogeochemical processes in an aquifer system.</title>
        <authorList>
            <person name="Anantharaman K."/>
            <person name="Brown C.T."/>
            <person name="Hug L.A."/>
            <person name="Sharon I."/>
            <person name="Castelle C.J."/>
            <person name="Probst A.J."/>
            <person name="Thomas B.C."/>
            <person name="Singh A."/>
            <person name="Wilkins M.J."/>
            <person name="Karaoz U."/>
            <person name="Brodie E.L."/>
            <person name="Williams K.H."/>
            <person name="Hubbard S.S."/>
            <person name="Banfield J.F."/>
        </authorList>
    </citation>
    <scope>NUCLEOTIDE SEQUENCE [LARGE SCALE GENOMIC DNA]</scope>
</reference>
<organism evidence="1 2">
    <name type="scientific">Candidatus Lloydbacteria bacterium RIFCSPHIGHO2_01_FULL_49_22</name>
    <dbReference type="NCBI Taxonomy" id="1798658"/>
    <lineage>
        <taxon>Bacteria</taxon>
        <taxon>Candidatus Lloydiibacteriota</taxon>
    </lineage>
</organism>
<evidence type="ECO:0000313" key="2">
    <source>
        <dbReference type="Proteomes" id="UP000177122"/>
    </source>
</evidence>
<gene>
    <name evidence="1" type="ORF">A2845_05000</name>
</gene>
<proteinExistence type="predicted"/>
<name>A0A1G2CVS2_9BACT</name>